<dbReference type="EMBL" id="VLLC01000005">
    <property type="protein sequence ID" value="TWI74354.1"/>
    <property type="molecule type" value="Genomic_DNA"/>
</dbReference>
<proteinExistence type="predicted"/>
<dbReference type="Proteomes" id="UP000318307">
    <property type="component" value="Unassembled WGS sequence"/>
</dbReference>
<dbReference type="PANTHER" id="PTHR42708">
    <property type="entry name" value="ATP/GTP-BINDING PROTEIN-RELATED"/>
    <property type="match status" value="1"/>
</dbReference>
<evidence type="ECO:0000313" key="2">
    <source>
        <dbReference type="Proteomes" id="UP000318307"/>
    </source>
</evidence>
<dbReference type="InterPro" id="IPR052705">
    <property type="entry name" value="Gliding_Motility_GTPase"/>
</dbReference>
<dbReference type="Pfam" id="PF00071">
    <property type="entry name" value="Ras"/>
    <property type="match status" value="1"/>
</dbReference>
<dbReference type="SUPFAM" id="SSF52540">
    <property type="entry name" value="P-loop containing nucleoside triphosphate hydrolases"/>
    <property type="match status" value="1"/>
</dbReference>
<reference evidence="1 2" key="1">
    <citation type="submission" date="2019-07" db="EMBL/GenBank/DDBJ databases">
        <title>Genome sequencing of 100 strains of the haloalkaliphilic chemolithoautotrophic sulfur-oxidizing bacterium Thioalkalivibrio.</title>
        <authorList>
            <person name="Muyzer G."/>
        </authorList>
    </citation>
    <scope>NUCLEOTIDE SEQUENCE [LARGE SCALE GENOMIC DNA]</scope>
    <source>
        <strain evidence="1 2">ASO4-4</strain>
    </source>
</reference>
<dbReference type="CDD" id="cd00882">
    <property type="entry name" value="Ras_like_GTPase"/>
    <property type="match status" value="1"/>
</dbReference>
<keyword evidence="2" id="KW-1185">Reference proteome</keyword>
<dbReference type="Gene3D" id="3.40.50.300">
    <property type="entry name" value="P-loop containing nucleotide triphosphate hydrolases"/>
    <property type="match status" value="1"/>
</dbReference>
<name>A0A562S0C7_9BACT</name>
<gene>
    <name evidence="1" type="ORF">LZ24_00957</name>
</gene>
<sequence length="205" mass="22989">MAVFNIQQRVIECKIVYYGPGRCGKTTNLETIHKLFRKNMSGDLVSIDTEGDRTLFFDFLPMGLGKIHGCDVKVQLFTVPGQPQYASTRKLVLKGADGIVFVADSLAVRREKNMLSLKDLHENLKSYGLSIAKIPLVLQYNKRDLAKEGLPVMPIEQMERDLNRQLKVPSFPGSAVTGEGVGKTLKACIESTLRHLQQELNWVQK</sequence>
<dbReference type="AlphaFoldDB" id="A0A562S0C7"/>
<dbReference type="GO" id="GO:0003924">
    <property type="term" value="F:GTPase activity"/>
    <property type="evidence" value="ECO:0007669"/>
    <property type="project" value="InterPro"/>
</dbReference>
<dbReference type="InterPro" id="IPR001806">
    <property type="entry name" value="Small_GTPase"/>
</dbReference>
<accession>A0A562S0C7</accession>
<comment type="caution">
    <text evidence="1">The sequence shown here is derived from an EMBL/GenBank/DDBJ whole genome shotgun (WGS) entry which is preliminary data.</text>
</comment>
<evidence type="ECO:0000313" key="1">
    <source>
        <dbReference type="EMBL" id="TWI74354.1"/>
    </source>
</evidence>
<dbReference type="InterPro" id="IPR027417">
    <property type="entry name" value="P-loop_NTPase"/>
</dbReference>
<dbReference type="PANTHER" id="PTHR42708:SF1">
    <property type="entry name" value="GLIDING MOTILITY PROTEIN MGLA"/>
    <property type="match status" value="1"/>
</dbReference>
<dbReference type="GO" id="GO:0005525">
    <property type="term" value="F:GTP binding"/>
    <property type="evidence" value="ECO:0007669"/>
    <property type="project" value="InterPro"/>
</dbReference>
<dbReference type="OrthoDB" id="9779858at2"/>
<dbReference type="RefSeq" id="WP_144682870.1">
    <property type="nucleotide sequence ID" value="NZ_VLLC01000005.1"/>
</dbReference>
<organism evidence="1 2">
    <name type="scientific">Desulfobotulus alkaliphilus</name>
    <dbReference type="NCBI Taxonomy" id="622671"/>
    <lineage>
        <taxon>Bacteria</taxon>
        <taxon>Pseudomonadati</taxon>
        <taxon>Thermodesulfobacteriota</taxon>
        <taxon>Desulfobacteria</taxon>
        <taxon>Desulfobacterales</taxon>
        <taxon>Desulfobacteraceae</taxon>
        <taxon>Desulfobotulus</taxon>
    </lineage>
</organism>
<protein>
    <recommendedName>
        <fullName evidence="3">Gliding motility protein</fullName>
    </recommendedName>
</protein>
<evidence type="ECO:0008006" key="3">
    <source>
        <dbReference type="Google" id="ProtNLM"/>
    </source>
</evidence>